<reference evidence="7" key="1">
    <citation type="submission" date="2018-06" db="EMBL/GenBank/DDBJ databases">
        <title>Genome assembly of Danube salmon.</title>
        <authorList>
            <person name="Macqueen D.J."/>
            <person name="Gundappa M.K."/>
        </authorList>
    </citation>
    <scope>NUCLEOTIDE SEQUENCE [LARGE SCALE GENOMIC DNA]</scope>
</reference>
<dbReference type="PANTHER" id="PTHR10903">
    <property type="entry name" value="GTPASE, IMAP FAMILY MEMBER-RELATED"/>
    <property type="match status" value="1"/>
</dbReference>
<dbReference type="InterPro" id="IPR027417">
    <property type="entry name" value="P-loop_NTPase"/>
</dbReference>
<sequence length="607" mass="67859">MAASGLHTPSGDSLHFSELRIVLLGYRGGSGKSSAGNTILGREEFDLKTTAQCVKKQGEVAGRQVTVVDTPGWWKNLPVERTPELVKQEILLSVSLCPPGPHTFLLVISVGFLYSEEDRRAVEEHLTLLSETVWSHTIVLFTRGDCLGDTTVEQHIESEGEALQWLVEKCGNRYHILNNENRGDATQVTELLEKIEEMVAGNRGGHFEIKRELLEKIEVWRRKKEDKAKQLCMRVKKQREIHRTFIGDSLYLSELRIVLLGSRDAGKSSAGNTILGREEFDLRTAAQCVKRQGEVAGRQVTVVDTPGWWKNLPVEYTPELVKQEIVFSASLCHPGPHTLFLVIRVDVSFKEEETNAAEDHLELLSETVWSHTIVLFTHGDCLGDTTIEQHIQREGKALQWLVEKCGNRFHVLNNNNRGDVTQVTELLEKIDELVAANSGDVFYPERDCEEGMNWIPEEMWEKPSLPLKGAHSIYYTYYSEEEVSGGSRPETGYDGSDQMSGFGSVAESLLRLVVPGDDISDTQSLRSSVYSSQTSEPVCEHNSGSSSRAESSLDFMSLVVRRIFCSQKNPCTSGTSNPESQHSSTSTPEEHVSRVSHHCLSVSVQLY</sequence>
<protein>
    <recommendedName>
        <fullName evidence="5">AIG1-type G domain-containing protein</fullName>
    </recommendedName>
</protein>
<evidence type="ECO:0000256" key="1">
    <source>
        <dbReference type="ARBA" id="ARBA00008535"/>
    </source>
</evidence>
<dbReference type="CDD" id="cd01852">
    <property type="entry name" value="AIG1"/>
    <property type="match status" value="2"/>
</dbReference>
<reference evidence="6" key="3">
    <citation type="submission" date="2025-09" db="UniProtKB">
        <authorList>
            <consortium name="Ensembl"/>
        </authorList>
    </citation>
    <scope>IDENTIFICATION</scope>
</reference>
<dbReference type="InterPro" id="IPR045058">
    <property type="entry name" value="GIMA/IAN/Toc"/>
</dbReference>
<evidence type="ECO:0000256" key="3">
    <source>
        <dbReference type="ARBA" id="ARBA00023134"/>
    </source>
</evidence>
<keyword evidence="3" id="KW-0342">GTP-binding</keyword>
<dbReference type="Proteomes" id="UP000314982">
    <property type="component" value="Unassembled WGS sequence"/>
</dbReference>
<dbReference type="PROSITE" id="PS51720">
    <property type="entry name" value="G_AIG1"/>
    <property type="match status" value="2"/>
</dbReference>
<keyword evidence="7" id="KW-1185">Reference proteome</keyword>
<evidence type="ECO:0000313" key="7">
    <source>
        <dbReference type="Proteomes" id="UP000314982"/>
    </source>
</evidence>
<dbReference type="InterPro" id="IPR006703">
    <property type="entry name" value="G_AIG1"/>
</dbReference>
<dbReference type="Pfam" id="PF04548">
    <property type="entry name" value="AIG1"/>
    <property type="match status" value="2"/>
</dbReference>
<dbReference type="GO" id="GO:0005525">
    <property type="term" value="F:GTP binding"/>
    <property type="evidence" value="ECO:0007669"/>
    <property type="project" value="UniProtKB-KW"/>
</dbReference>
<feature type="compositionally biased region" description="Polar residues" evidence="4">
    <location>
        <begin position="571"/>
        <end position="587"/>
    </location>
</feature>
<evidence type="ECO:0000313" key="6">
    <source>
        <dbReference type="Ensembl" id="ENSHHUP00000016330.1"/>
    </source>
</evidence>
<feature type="region of interest" description="Disordered" evidence="4">
    <location>
        <begin position="527"/>
        <end position="548"/>
    </location>
</feature>
<dbReference type="SUPFAM" id="SSF52540">
    <property type="entry name" value="P-loop containing nucleoside triphosphate hydrolases"/>
    <property type="match status" value="2"/>
</dbReference>
<dbReference type="FunFam" id="3.40.50.300:FF:001756">
    <property type="entry name" value="Si:dkey-185m8.2"/>
    <property type="match status" value="2"/>
</dbReference>
<organism evidence="6 7">
    <name type="scientific">Hucho hucho</name>
    <name type="common">huchen</name>
    <dbReference type="NCBI Taxonomy" id="62062"/>
    <lineage>
        <taxon>Eukaryota</taxon>
        <taxon>Metazoa</taxon>
        <taxon>Chordata</taxon>
        <taxon>Craniata</taxon>
        <taxon>Vertebrata</taxon>
        <taxon>Euteleostomi</taxon>
        <taxon>Actinopterygii</taxon>
        <taxon>Neopterygii</taxon>
        <taxon>Teleostei</taxon>
        <taxon>Protacanthopterygii</taxon>
        <taxon>Salmoniformes</taxon>
        <taxon>Salmonidae</taxon>
        <taxon>Salmoninae</taxon>
        <taxon>Hucho</taxon>
    </lineage>
</organism>
<dbReference type="AlphaFoldDB" id="A0A4W5L0A0"/>
<dbReference type="Ensembl" id="ENSHHUT00000016908.1">
    <property type="protein sequence ID" value="ENSHHUP00000016330.1"/>
    <property type="gene ID" value="ENSHHUG00000010141.1"/>
</dbReference>
<evidence type="ECO:0000256" key="2">
    <source>
        <dbReference type="ARBA" id="ARBA00022741"/>
    </source>
</evidence>
<name>A0A4W5L0A0_9TELE</name>
<dbReference type="PANTHER" id="PTHR10903:SF107">
    <property type="entry name" value="GTPASE IMAP FAMILY MEMBER 4-LIKE-RELATED"/>
    <property type="match status" value="1"/>
</dbReference>
<dbReference type="Gene3D" id="3.40.50.300">
    <property type="entry name" value="P-loop containing nucleotide triphosphate hydrolases"/>
    <property type="match status" value="2"/>
</dbReference>
<comment type="similarity">
    <text evidence="1">Belongs to the TRAFAC class TrmE-Era-EngA-EngB-Septin-like GTPase superfamily. AIG1/Toc34/Toc159-like paraseptin GTPase family. IAN subfamily.</text>
</comment>
<keyword evidence="2" id="KW-0547">Nucleotide-binding</keyword>
<proteinExistence type="inferred from homology"/>
<feature type="region of interest" description="Disordered" evidence="4">
    <location>
        <begin position="571"/>
        <end position="596"/>
    </location>
</feature>
<evidence type="ECO:0000259" key="5">
    <source>
        <dbReference type="PROSITE" id="PS51720"/>
    </source>
</evidence>
<feature type="domain" description="AIG1-type G" evidence="5">
    <location>
        <begin position="252"/>
        <end position="451"/>
    </location>
</feature>
<reference evidence="6" key="2">
    <citation type="submission" date="2025-08" db="UniProtKB">
        <authorList>
            <consortium name="Ensembl"/>
        </authorList>
    </citation>
    <scope>IDENTIFICATION</scope>
</reference>
<feature type="domain" description="AIG1-type G" evidence="5">
    <location>
        <begin position="17"/>
        <end position="216"/>
    </location>
</feature>
<accession>A0A4W5L0A0</accession>
<dbReference type="GeneTree" id="ENSGT00940000162556"/>
<evidence type="ECO:0000256" key="4">
    <source>
        <dbReference type="SAM" id="MobiDB-lite"/>
    </source>
</evidence>